<evidence type="ECO:0000256" key="2">
    <source>
        <dbReference type="ARBA" id="ARBA00012759"/>
    </source>
</evidence>
<dbReference type="InterPro" id="IPR001394">
    <property type="entry name" value="Peptidase_C19_UCH"/>
</dbReference>
<dbReference type="WBParaSite" id="nRc.2.0.1.t11595-RA">
    <property type="protein sequence ID" value="nRc.2.0.1.t11595-RA"/>
    <property type="gene ID" value="nRc.2.0.1.g11595"/>
</dbReference>
<dbReference type="PROSITE" id="PS50235">
    <property type="entry name" value="USP_3"/>
    <property type="match status" value="1"/>
</dbReference>
<dbReference type="InterPro" id="IPR050185">
    <property type="entry name" value="Ub_carboxyl-term_hydrolase"/>
</dbReference>
<evidence type="ECO:0000256" key="1">
    <source>
        <dbReference type="ARBA" id="ARBA00000707"/>
    </source>
</evidence>
<dbReference type="PANTHER" id="PTHR21646">
    <property type="entry name" value="UBIQUITIN CARBOXYL-TERMINAL HYDROLASE"/>
    <property type="match status" value="1"/>
</dbReference>
<dbReference type="Pfam" id="PF00443">
    <property type="entry name" value="UCH"/>
    <property type="match status" value="1"/>
</dbReference>
<dbReference type="AlphaFoldDB" id="A0A915IBP7"/>
<proteinExistence type="predicted"/>
<dbReference type="GO" id="GO:0016579">
    <property type="term" value="P:protein deubiquitination"/>
    <property type="evidence" value="ECO:0007669"/>
    <property type="project" value="InterPro"/>
</dbReference>
<accession>A0A915IBP7</accession>
<dbReference type="Gene3D" id="3.90.70.10">
    <property type="entry name" value="Cysteine proteinases"/>
    <property type="match status" value="1"/>
</dbReference>
<dbReference type="InterPro" id="IPR028889">
    <property type="entry name" value="USP"/>
</dbReference>
<protein>
    <recommendedName>
        <fullName evidence="2">ubiquitinyl hydrolase 1</fullName>
        <ecNumber evidence="2">3.4.19.12</ecNumber>
    </recommendedName>
</protein>
<organism evidence="4 5">
    <name type="scientific">Romanomermis culicivorax</name>
    <name type="common">Nematode worm</name>
    <dbReference type="NCBI Taxonomy" id="13658"/>
    <lineage>
        <taxon>Eukaryota</taxon>
        <taxon>Metazoa</taxon>
        <taxon>Ecdysozoa</taxon>
        <taxon>Nematoda</taxon>
        <taxon>Enoplea</taxon>
        <taxon>Dorylaimia</taxon>
        <taxon>Mermithida</taxon>
        <taxon>Mermithoidea</taxon>
        <taxon>Mermithidae</taxon>
        <taxon>Romanomermis</taxon>
    </lineage>
</organism>
<dbReference type="PANTHER" id="PTHR21646:SF98">
    <property type="entry name" value="UBIQUITIN CARBOXYL-TERMINAL HYDROLASE"/>
    <property type="match status" value="1"/>
</dbReference>
<dbReference type="GO" id="GO:0004843">
    <property type="term" value="F:cysteine-type deubiquitinase activity"/>
    <property type="evidence" value="ECO:0007669"/>
    <property type="project" value="UniProtKB-EC"/>
</dbReference>
<dbReference type="InterPro" id="IPR018200">
    <property type="entry name" value="USP_CS"/>
</dbReference>
<evidence type="ECO:0000313" key="5">
    <source>
        <dbReference type="WBParaSite" id="nRc.2.0.1.t11595-RA"/>
    </source>
</evidence>
<dbReference type="Proteomes" id="UP000887565">
    <property type="component" value="Unplaced"/>
</dbReference>
<dbReference type="PROSITE" id="PS00973">
    <property type="entry name" value="USP_2"/>
    <property type="match status" value="1"/>
</dbReference>
<evidence type="ECO:0000313" key="4">
    <source>
        <dbReference type="Proteomes" id="UP000887565"/>
    </source>
</evidence>
<comment type="catalytic activity">
    <reaction evidence="1">
        <text>Thiol-dependent hydrolysis of ester, thioester, amide, peptide and isopeptide bonds formed by the C-terminal Gly of ubiquitin (a 76-residue protein attached to proteins as an intracellular targeting signal).</text>
        <dbReference type="EC" id="3.4.19.12"/>
    </reaction>
</comment>
<dbReference type="SUPFAM" id="SSF54001">
    <property type="entry name" value="Cysteine proteinases"/>
    <property type="match status" value="1"/>
</dbReference>
<feature type="domain" description="USP" evidence="3">
    <location>
        <begin position="1"/>
        <end position="253"/>
    </location>
</feature>
<reference evidence="5" key="1">
    <citation type="submission" date="2022-11" db="UniProtKB">
        <authorList>
            <consortium name="WormBaseParasite"/>
        </authorList>
    </citation>
    <scope>IDENTIFICATION</scope>
</reference>
<sequence length="254" mass="29204">MPRGALRRMMSSCYTDVPNGTVRRPKTPYGAVKQKVDTTPPGWSEGKSLIELCKEYCAQLVKKDDSVVRDNFWGVEIIVTTCTTCGNKVPVMLPISMLTLPLINEATGCDLSYCLDRFFQAQKIVRTCSKCKTNQEMTEHHFLHKLPKFPVLQLERFHREHLRSEIQKLTTKVVFSTDKPLNFDKYFVDKAAKNCKFTLNAVIKHYGSLRSGHYVAVCRKNGRWVEFDDDDVRYINETAVNEKEAYILFYGPQS</sequence>
<keyword evidence="4" id="KW-1185">Reference proteome</keyword>
<dbReference type="EC" id="3.4.19.12" evidence="2"/>
<dbReference type="InterPro" id="IPR038765">
    <property type="entry name" value="Papain-like_cys_pep_sf"/>
</dbReference>
<evidence type="ECO:0000259" key="3">
    <source>
        <dbReference type="PROSITE" id="PS50235"/>
    </source>
</evidence>
<name>A0A915IBP7_ROMCU</name>